<feature type="transmembrane region" description="Helical" evidence="5">
    <location>
        <begin position="168"/>
        <end position="185"/>
    </location>
</feature>
<dbReference type="Proteomes" id="UP000244932">
    <property type="component" value="Unassembled WGS sequence"/>
</dbReference>
<keyword evidence="4 5" id="KW-0472">Membrane</keyword>
<reference evidence="7 8" key="1">
    <citation type="submission" date="2018-03" db="EMBL/GenBank/DDBJ databases">
        <authorList>
            <person name="Keele B.F."/>
        </authorList>
    </citation>
    <scope>NUCLEOTIDE SEQUENCE [LARGE SCALE GENOMIC DNA]</scope>
    <source>
        <strain evidence="7 8">CeCT 8812</strain>
    </source>
</reference>
<dbReference type="EMBL" id="OMKW01000002">
    <property type="protein sequence ID" value="SPF28806.1"/>
    <property type="molecule type" value="Genomic_DNA"/>
</dbReference>
<protein>
    <recommendedName>
        <fullName evidence="6">Ferric oxidoreductase domain-containing protein</fullName>
    </recommendedName>
</protein>
<organism evidence="7 8">
    <name type="scientific">Pontivivens insulae</name>
    <dbReference type="NCBI Taxonomy" id="1639689"/>
    <lineage>
        <taxon>Bacteria</taxon>
        <taxon>Pseudomonadati</taxon>
        <taxon>Pseudomonadota</taxon>
        <taxon>Alphaproteobacteria</taxon>
        <taxon>Rhodobacterales</taxon>
        <taxon>Paracoccaceae</taxon>
        <taxon>Pontivivens</taxon>
    </lineage>
</organism>
<keyword evidence="8" id="KW-1185">Reference proteome</keyword>
<gene>
    <name evidence="7" type="ORF">POI8812_01109</name>
</gene>
<keyword evidence="2 5" id="KW-0812">Transmembrane</keyword>
<dbReference type="Pfam" id="PF01794">
    <property type="entry name" value="Ferric_reduct"/>
    <property type="match status" value="1"/>
</dbReference>
<evidence type="ECO:0000256" key="1">
    <source>
        <dbReference type="ARBA" id="ARBA00004141"/>
    </source>
</evidence>
<feature type="transmembrane region" description="Helical" evidence="5">
    <location>
        <begin position="111"/>
        <end position="130"/>
    </location>
</feature>
<evidence type="ECO:0000256" key="3">
    <source>
        <dbReference type="ARBA" id="ARBA00022989"/>
    </source>
</evidence>
<keyword evidence="3 5" id="KW-1133">Transmembrane helix</keyword>
<feature type="transmembrane region" description="Helical" evidence="5">
    <location>
        <begin position="72"/>
        <end position="91"/>
    </location>
</feature>
<dbReference type="AlphaFoldDB" id="A0A2R8A9C0"/>
<name>A0A2R8A9C0_9RHOB</name>
<accession>A0A2R8A9C0</accession>
<dbReference type="OrthoDB" id="7917288at2"/>
<evidence type="ECO:0000313" key="7">
    <source>
        <dbReference type="EMBL" id="SPF28806.1"/>
    </source>
</evidence>
<feature type="transmembrane region" description="Helical" evidence="5">
    <location>
        <begin position="142"/>
        <end position="162"/>
    </location>
</feature>
<comment type="subcellular location">
    <subcellularLocation>
        <location evidence="1">Membrane</location>
        <topology evidence="1">Multi-pass membrane protein</topology>
    </subcellularLocation>
</comment>
<evidence type="ECO:0000256" key="4">
    <source>
        <dbReference type="ARBA" id="ARBA00023136"/>
    </source>
</evidence>
<evidence type="ECO:0000259" key="6">
    <source>
        <dbReference type="Pfam" id="PF01794"/>
    </source>
</evidence>
<feature type="transmembrane region" description="Helical" evidence="5">
    <location>
        <begin position="33"/>
        <end position="60"/>
    </location>
</feature>
<feature type="domain" description="Ferric oxidoreductase" evidence="6">
    <location>
        <begin position="40"/>
        <end position="153"/>
    </location>
</feature>
<sequence length="194" mass="20872">MSAGAKWSVLLVCLAVPIALSLTSPLLQWRDMIYIISALAGVIAMSSILLQAVAMTGLLPLDQARARRVHRFGGMSLCALVVVHVGGLWLTSPPDVIDALTFKSPTPFAPWGVVAMWAVLGSALIAVLRSRTLLRWRAWRRAHLVFASVIVVGTIVHAVLILGTMEPVSKYGLSVLVFAAFALAVRRSLCRHGV</sequence>
<proteinExistence type="predicted"/>
<dbReference type="GO" id="GO:0016020">
    <property type="term" value="C:membrane"/>
    <property type="evidence" value="ECO:0007669"/>
    <property type="project" value="UniProtKB-SubCell"/>
</dbReference>
<evidence type="ECO:0000256" key="5">
    <source>
        <dbReference type="SAM" id="Phobius"/>
    </source>
</evidence>
<evidence type="ECO:0000313" key="8">
    <source>
        <dbReference type="Proteomes" id="UP000244932"/>
    </source>
</evidence>
<dbReference type="InterPro" id="IPR013130">
    <property type="entry name" value="Fe3_Rdtase_TM_dom"/>
</dbReference>
<evidence type="ECO:0000256" key="2">
    <source>
        <dbReference type="ARBA" id="ARBA00022692"/>
    </source>
</evidence>